<comment type="caution">
    <text evidence="4">The sequence shown here is derived from an EMBL/GenBank/DDBJ whole genome shotgun (WGS) entry which is preliminary data.</text>
</comment>
<dbReference type="PANTHER" id="PTHR36925:SF1">
    <property type="entry name" value="COBALT-PRECORRIN-6A REDUCTASE"/>
    <property type="match status" value="1"/>
</dbReference>
<dbReference type="Proteomes" id="UP001589709">
    <property type="component" value="Unassembled WGS sequence"/>
</dbReference>
<dbReference type="EMBL" id="JBHMCY010000034">
    <property type="protein sequence ID" value="MFB9464756.1"/>
    <property type="molecule type" value="Genomic_DNA"/>
</dbReference>
<accession>A0ABV5N387</accession>
<evidence type="ECO:0000313" key="4">
    <source>
        <dbReference type="EMBL" id="MFB9464756.1"/>
    </source>
</evidence>
<evidence type="ECO:0000256" key="1">
    <source>
        <dbReference type="ARBA" id="ARBA00004953"/>
    </source>
</evidence>
<protein>
    <submittedName>
        <fullName evidence="4">Cobalt-precorrin-6A reductase</fullName>
        <ecNumber evidence="4">1.3.1.106</ecNumber>
    </submittedName>
</protein>
<dbReference type="PANTHER" id="PTHR36925">
    <property type="entry name" value="COBALT-PRECORRIN-6A REDUCTASE"/>
    <property type="match status" value="1"/>
</dbReference>
<dbReference type="NCBIfam" id="TIGR00715">
    <property type="entry name" value="precor6x_red"/>
    <property type="match status" value="1"/>
</dbReference>
<gene>
    <name evidence="4" type="ORF">ACFF45_19100</name>
</gene>
<dbReference type="Pfam" id="PF02571">
    <property type="entry name" value="CbiJ"/>
    <property type="match status" value="1"/>
</dbReference>
<dbReference type="EC" id="1.3.1.106" evidence="4"/>
<keyword evidence="3 4" id="KW-0560">Oxidoreductase</keyword>
<evidence type="ECO:0000256" key="3">
    <source>
        <dbReference type="ARBA" id="ARBA00023002"/>
    </source>
</evidence>
<reference evidence="4 5" key="1">
    <citation type="submission" date="2024-09" db="EMBL/GenBank/DDBJ databases">
        <authorList>
            <person name="Sun Q."/>
            <person name="Mori K."/>
        </authorList>
    </citation>
    <scope>NUCLEOTIDE SEQUENCE [LARGE SCALE GENOMIC DNA]</scope>
    <source>
        <strain evidence="4 5">JCM 6917</strain>
    </source>
</reference>
<proteinExistence type="predicted"/>
<comment type="pathway">
    <text evidence="1">Cofactor biosynthesis; adenosylcobalamin biosynthesis.</text>
</comment>
<keyword evidence="2" id="KW-0169">Cobalamin biosynthesis</keyword>
<organism evidence="4 5">
    <name type="scientific">Streptomyces cinereospinus</name>
    <dbReference type="NCBI Taxonomy" id="285561"/>
    <lineage>
        <taxon>Bacteria</taxon>
        <taxon>Bacillati</taxon>
        <taxon>Actinomycetota</taxon>
        <taxon>Actinomycetes</taxon>
        <taxon>Kitasatosporales</taxon>
        <taxon>Streptomycetaceae</taxon>
        <taxon>Streptomyces</taxon>
    </lineage>
</organism>
<name>A0ABV5N387_9ACTN</name>
<keyword evidence="5" id="KW-1185">Reference proteome</keyword>
<evidence type="ECO:0000313" key="5">
    <source>
        <dbReference type="Proteomes" id="UP001589709"/>
    </source>
</evidence>
<dbReference type="InterPro" id="IPR003723">
    <property type="entry name" value="Precorrin-6x_reduct"/>
</dbReference>
<evidence type="ECO:0000256" key="2">
    <source>
        <dbReference type="ARBA" id="ARBA00022573"/>
    </source>
</evidence>
<sequence length="258" mass="26578">MSPHVLVLGGTTEARELAAALTARAAVRVTTSLAGRVARPGPVDGEVRVGGFGGVAGLAEWLRAHDVSAVVDATHPFAAEITANAARAAARTAVPALVLRRPGWRPGPGDDWHPVDSLDAAARLLPRLGRRVLLTTGRLGLAAFAHLTRPHFVVRSVEPPAPPLPPHVDVVLARGPFTVADESALLREHRIDVVVTKDSGGAATAAKLTAARELGVPVVIVRRPPLPPGATAVPDVPGALAWLTSELGLGQGEDAATP</sequence>
<dbReference type="PROSITE" id="PS51014">
    <property type="entry name" value="COBK_CBIJ"/>
    <property type="match status" value="1"/>
</dbReference>
<dbReference type="GO" id="GO:0016491">
    <property type="term" value="F:oxidoreductase activity"/>
    <property type="evidence" value="ECO:0007669"/>
    <property type="project" value="UniProtKB-KW"/>
</dbReference>
<dbReference type="RefSeq" id="WP_381347511.1">
    <property type="nucleotide sequence ID" value="NZ_JBHMCY010000034.1"/>
</dbReference>
<dbReference type="NCBIfam" id="NF005968">
    <property type="entry name" value="PRK08057.1-2"/>
    <property type="match status" value="1"/>
</dbReference>